<evidence type="ECO:0000313" key="2">
    <source>
        <dbReference type="Proteomes" id="UP001500620"/>
    </source>
</evidence>
<protein>
    <submittedName>
        <fullName evidence="1">Uncharacterized protein</fullName>
    </submittedName>
</protein>
<proteinExistence type="predicted"/>
<keyword evidence="2" id="KW-1185">Reference proteome</keyword>
<accession>A0ABP8CUC6</accession>
<name>A0ABP8CUC6_9ACTN</name>
<dbReference type="Proteomes" id="UP001500620">
    <property type="component" value="Unassembled WGS sequence"/>
</dbReference>
<reference evidence="2" key="1">
    <citation type="journal article" date="2019" name="Int. J. Syst. Evol. Microbiol.">
        <title>The Global Catalogue of Microorganisms (GCM) 10K type strain sequencing project: providing services to taxonomists for standard genome sequencing and annotation.</title>
        <authorList>
            <consortium name="The Broad Institute Genomics Platform"/>
            <consortium name="The Broad Institute Genome Sequencing Center for Infectious Disease"/>
            <person name="Wu L."/>
            <person name="Ma J."/>
        </authorList>
    </citation>
    <scope>NUCLEOTIDE SEQUENCE [LARGE SCALE GENOMIC DNA]</scope>
    <source>
        <strain evidence="2">JCM 17441</strain>
    </source>
</reference>
<sequence length="101" mass="11344">MVRTGTAPTRCKAPITGESTLVYVGGYRLCLELYLVRTYCYKFPSGPGWVVAAPACKAKGTVHVIDIVPGASNGNNCTRDYKWNRWYQFLHPTVVYCVMQY</sequence>
<evidence type="ECO:0000313" key="1">
    <source>
        <dbReference type="EMBL" id="GAA4243135.1"/>
    </source>
</evidence>
<organism evidence="1 2">
    <name type="scientific">Dactylosporangium darangshiense</name>
    <dbReference type="NCBI Taxonomy" id="579108"/>
    <lineage>
        <taxon>Bacteria</taxon>
        <taxon>Bacillati</taxon>
        <taxon>Actinomycetota</taxon>
        <taxon>Actinomycetes</taxon>
        <taxon>Micromonosporales</taxon>
        <taxon>Micromonosporaceae</taxon>
        <taxon>Dactylosporangium</taxon>
    </lineage>
</organism>
<dbReference type="EMBL" id="BAABAT010000001">
    <property type="protein sequence ID" value="GAA4243135.1"/>
    <property type="molecule type" value="Genomic_DNA"/>
</dbReference>
<gene>
    <name evidence="1" type="ORF">GCM10022255_000920</name>
</gene>
<dbReference type="RefSeq" id="WP_345119951.1">
    <property type="nucleotide sequence ID" value="NZ_BAABAT010000001.1"/>
</dbReference>
<comment type="caution">
    <text evidence="1">The sequence shown here is derived from an EMBL/GenBank/DDBJ whole genome shotgun (WGS) entry which is preliminary data.</text>
</comment>